<dbReference type="Proteomes" id="UP000799436">
    <property type="component" value="Unassembled WGS sequence"/>
</dbReference>
<dbReference type="Pfam" id="PF10615">
    <property type="entry name" value="DUF2470"/>
    <property type="match status" value="1"/>
</dbReference>
<gene>
    <name evidence="3" type="ORF">EJ03DRAFT_328650</name>
</gene>
<keyword evidence="1" id="KW-0472">Membrane</keyword>
<dbReference type="PANTHER" id="PTHR37783:SF1">
    <property type="entry name" value="MEMBRANE PROTEIN, PUTATIVE (AFU_ORTHOLOGUE AFUA_1G04315)-RELATED"/>
    <property type="match status" value="1"/>
</dbReference>
<keyword evidence="4" id="KW-1185">Reference proteome</keyword>
<dbReference type="AlphaFoldDB" id="A0A6G1L5H3"/>
<dbReference type="SUPFAM" id="SSF50475">
    <property type="entry name" value="FMN-binding split barrel"/>
    <property type="match status" value="1"/>
</dbReference>
<accession>A0A6G1L5H3</accession>
<feature type="domain" description="DUF2470" evidence="2">
    <location>
        <begin position="12"/>
        <end position="86"/>
    </location>
</feature>
<protein>
    <recommendedName>
        <fullName evidence="2">DUF2470 domain-containing protein</fullName>
    </recommendedName>
</protein>
<evidence type="ECO:0000259" key="2">
    <source>
        <dbReference type="Pfam" id="PF10615"/>
    </source>
</evidence>
<feature type="transmembrane region" description="Helical" evidence="1">
    <location>
        <begin position="152"/>
        <end position="173"/>
    </location>
</feature>
<evidence type="ECO:0000256" key="1">
    <source>
        <dbReference type="SAM" id="Phobius"/>
    </source>
</evidence>
<dbReference type="InterPro" id="IPR037119">
    <property type="entry name" value="Haem_oxidase_HugZ-like_sf"/>
</dbReference>
<name>A0A6G1L5H3_9PEZI</name>
<dbReference type="Gene3D" id="3.20.180.10">
    <property type="entry name" value="PNP-oxidase-like"/>
    <property type="match status" value="1"/>
</dbReference>
<dbReference type="EMBL" id="ML995848">
    <property type="protein sequence ID" value="KAF2768095.1"/>
    <property type="molecule type" value="Genomic_DNA"/>
</dbReference>
<sequence length="223" mass="25380">MATQEAKDNATKARIINHMNTDHHDALIRYLQHHHRLSAYTAHPARMSSLDLTSLTIVLPGAKIYHIPFREPMTAYSQAREKIVELDNEARAALGQSEIAIAEFRPPTETQFGLPFLVVLATFVGYSTRAWFVAHGPVARLLGEGFAKFSFVIQPWLFWGMVLIHGVETWWFARTRLARHSVNPRTGVYWKWIATVFVEGVFGMGRFDALVAKKAEERAKLKH</sequence>
<proteinExistence type="predicted"/>
<organism evidence="3 4">
    <name type="scientific">Teratosphaeria nubilosa</name>
    <dbReference type="NCBI Taxonomy" id="161662"/>
    <lineage>
        <taxon>Eukaryota</taxon>
        <taxon>Fungi</taxon>
        <taxon>Dikarya</taxon>
        <taxon>Ascomycota</taxon>
        <taxon>Pezizomycotina</taxon>
        <taxon>Dothideomycetes</taxon>
        <taxon>Dothideomycetidae</taxon>
        <taxon>Mycosphaerellales</taxon>
        <taxon>Teratosphaeriaceae</taxon>
        <taxon>Teratosphaeria</taxon>
    </lineage>
</organism>
<feature type="transmembrane region" description="Helical" evidence="1">
    <location>
        <begin position="112"/>
        <end position="132"/>
    </location>
</feature>
<dbReference type="PANTHER" id="PTHR37783">
    <property type="entry name" value="MEMBRANE PROTEIN, PUTATIVE (AFU_ORTHOLOGUE AFUA_1G04315)-RELATED"/>
    <property type="match status" value="1"/>
</dbReference>
<evidence type="ECO:0000313" key="4">
    <source>
        <dbReference type="Proteomes" id="UP000799436"/>
    </source>
</evidence>
<dbReference type="OrthoDB" id="5553410at2759"/>
<reference evidence="3" key="1">
    <citation type="journal article" date="2020" name="Stud. Mycol.">
        <title>101 Dothideomycetes genomes: a test case for predicting lifestyles and emergence of pathogens.</title>
        <authorList>
            <person name="Haridas S."/>
            <person name="Albert R."/>
            <person name="Binder M."/>
            <person name="Bloem J."/>
            <person name="Labutti K."/>
            <person name="Salamov A."/>
            <person name="Andreopoulos B."/>
            <person name="Baker S."/>
            <person name="Barry K."/>
            <person name="Bills G."/>
            <person name="Bluhm B."/>
            <person name="Cannon C."/>
            <person name="Castanera R."/>
            <person name="Culley D."/>
            <person name="Daum C."/>
            <person name="Ezra D."/>
            <person name="Gonzalez J."/>
            <person name="Henrissat B."/>
            <person name="Kuo A."/>
            <person name="Liang C."/>
            <person name="Lipzen A."/>
            <person name="Lutzoni F."/>
            <person name="Magnuson J."/>
            <person name="Mondo S."/>
            <person name="Nolan M."/>
            <person name="Ohm R."/>
            <person name="Pangilinan J."/>
            <person name="Park H.-J."/>
            <person name="Ramirez L."/>
            <person name="Alfaro M."/>
            <person name="Sun H."/>
            <person name="Tritt A."/>
            <person name="Yoshinaga Y."/>
            <person name="Zwiers L.-H."/>
            <person name="Turgeon B."/>
            <person name="Goodwin S."/>
            <person name="Spatafora J."/>
            <person name="Crous P."/>
            <person name="Grigoriev I."/>
        </authorList>
    </citation>
    <scope>NUCLEOTIDE SEQUENCE</scope>
    <source>
        <strain evidence="3">CBS 116005</strain>
    </source>
</reference>
<evidence type="ECO:0000313" key="3">
    <source>
        <dbReference type="EMBL" id="KAF2768095.1"/>
    </source>
</evidence>
<keyword evidence="1" id="KW-1133">Transmembrane helix</keyword>
<dbReference type="InterPro" id="IPR019595">
    <property type="entry name" value="DUF2470"/>
</dbReference>
<keyword evidence="1" id="KW-0812">Transmembrane</keyword>